<accession>A0A3M7PAX3</accession>
<comment type="caution">
    <text evidence="1">The sequence shown here is derived from an EMBL/GenBank/DDBJ whole genome shotgun (WGS) entry which is preliminary data.</text>
</comment>
<reference evidence="1 2" key="1">
    <citation type="journal article" date="2018" name="Sci. Rep.">
        <title>Genomic signatures of local adaptation to the degree of environmental predictability in rotifers.</title>
        <authorList>
            <person name="Franch-Gras L."/>
            <person name="Hahn C."/>
            <person name="Garcia-Roger E.M."/>
            <person name="Carmona M.J."/>
            <person name="Serra M."/>
            <person name="Gomez A."/>
        </authorList>
    </citation>
    <scope>NUCLEOTIDE SEQUENCE [LARGE SCALE GENOMIC DNA]</scope>
    <source>
        <strain evidence="1">HYR1</strain>
    </source>
</reference>
<organism evidence="1 2">
    <name type="scientific">Brachionus plicatilis</name>
    <name type="common">Marine rotifer</name>
    <name type="synonym">Brachionus muelleri</name>
    <dbReference type="NCBI Taxonomy" id="10195"/>
    <lineage>
        <taxon>Eukaryota</taxon>
        <taxon>Metazoa</taxon>
        <taxon>Spiralia</taxon>
        <taxon>Gnathifera</taxon>
        <taxon>Rotifera</taxon>
        <taxon>Eurotatoria</taxon>
        <taxon>Monogononta</taxon>
        <taxon>Pseudotrocha</taxon>
        <taxon>Ploima</taxon>
        <taxon>Brachionidae</taxon>
        <taxon>Brachionus</taxon>
    </lineage>
</organism>
<proteinExistence type="predicted"/>
<name>A0A3M7PAX3_BRAPC</name>
<dbReference type="AlphaFoldDB" id="A0A3M7PAX3"/>
<evidence type="ECO:0000313" key="2">
    <source>
        <dbReference type="Proteomes" id="UP000276133"/>
    </source>
</evidence>
<evidence type="ECO:0000313" key="1">
    <source>
        <dbReference type="EMBL" id="RMZ96119.1"/>
    </source>
</evidence>
<protein>
    <submittedName>
        <fullName evidence="1">Uncharacterized protein</fullName>
    </submittedName>
</protein>
<dbReference type="EMBL" id="REGN01012305">
    <property type="protein sequence ID" value="RMZ96119.1"/>
    <property type="molecule type" value="Genomic_DNA"/>
</dbReference>
<gene>
    <name evidence="1" type="ORF">BpHYR1_005712</name>
</gene>
<dbReference type="Proteomes" id="UP000276133">
    <property type="component" value="Unassembled WGS sequence"/>
</dbReference>
<sequence length="61" mass="7138">MVIKFILLKDNFNNAKNIFNHNFVSQQLIIFSKEDKLTQAEHSSKPIIFIPGFMQFNSTHI</sequence>
<keyword evidence="2" id="KW-1185">Reference proteome</keyword>